<protein>
    <submittedName>
        <fullName evidence="1">DUF4192 domain-containing protein</fullName>
    </submittedName>
</protein>
<dbReference type="RefSeq" id="WP_328851272.1">
    <property type="nucleotide sequence ID" value="NZ_CP108084.1"/>
</dbReference>
<keyword evidence="2" id="KW-1185">Reference proteome</keyword>
<dbReference type="Pfam" id="PF13830">
    <property type="entry name" value="DUF4192"/>
    <property type="match status" value="1"/>
</dbReference>
<reference evidence="1" key="1">
    <citation type="submission" date="2022-10" db="EMBL/GenBank/DDBJ databases">
        <title>The complete genomes of actinobacterial strains from the NBC collection.</title>
        <authorList>
            <person name="Joergensen T.S."/>
            <person name="Alvarez Arevalo M."/>
            <person name="Sterndorff E.B."/>
            <person name="Faurdal D."/>
            <person name="Vuksanovic O."/>
            <person name="Mourched A.-S."/>
            <person name="Charusanti P."/>
            <person name="Shaw S."/>
            <person name="Blin K."/>
            <person name="Weber T."/>
        </authorList>
    </citation>
    <scope>NUCLEOTIDE SEQUENCE</scope>
    <source>
        <strain evidence="1">NBC_00256</strain>
    </source>
</reference>
<dbReference type="Proteomes" id="UP001432190">
    <property type="component" value="Chromosome"/>
</dbReference>
<gene>
    <name evidence="1" type="ORF">OG994_25920</name>
</gene>
<dbReference type="InterPro" id="IPR025447">
    <property type="entry name" value="DUF4192"/>
</dbReference>
<name>A0ABZ1S3F6_9ACTN</name>
<sequence>MTHDQPARLPVTSISDLLAAVPYLLGFHPADSLVTIGLTGHRITVAARADLPAPATIPDWVPQAVRQHLALLRNVDATTAILIGYGPATAVTPVVDAITPHLHAAGITIFDTLRVTAGRYHSYQCQDPRCCPPDGVPFDPHYSPTTVHAIVAGQTALPDRAALVASLAHTASTGMTEASRRAQERALAAQISGGRAALIRAGRQAVGEAFARYAADAALTDDEVAWLAVLLADIAVRDHAGQATGQATGTEPWLLALWTDITRRADPAYAAAPATLLALTAWRHGQGALAAVALDRALAADPHYRLAHLVDHALRHGIPPTALDHGPTSGNPAR</sequence>
<organism evidence="1 2">
    <name type="scientific">Micromonospora globbae</name>
    <dbReference type="NCBI Taxonomy" id="1894969"/>
    <lineage>
        <taxon>Bacteria</taxon>
        <taxon>Bacillati</taxon>
        <taxon>Actinomycetota</taxon>
        <taxon>Actinomycetes</taxon>
        <taxon>Micromonosporales</taxon>
        <taxon>Micromonosporaceae</taxon>
        <taxon>Micromonospora</taxon>
    </lineage>
</organism>
<evidence type="ECO:0000313" key="1">
    <source>
        <dbReference type="EMBL" id="WUP48970.1"/>
    </source>
</evidence>
<accession>A0ABZ1S3F6</accession>
<evidence type="ECO:0000313" key="2">
    <source>
        <dbReference type="Proteomes" id="UP001432190"/>
    </source>
</evidence>
<proteinExistence type="predicted"/>
<dbReference type="EMBL" id="CP108084">
    <property type="protein sequence ID" value="WUP48970.1"/>
    <property type="molecule type" value="Genomic_DNA"/>
</dbReference>